<proteinExistence type="predicted"/>
<accession>A0A292Q233</accession>
<gene>
    <name evidence="1" type="ORF">GSTUAT00001939001</name>
</gene>
<keyword evidence="2" id="KW-1185">Reference proteome</keyword>
<sequence length="111" mass="12686">MNTTRNQQKSHQHEKVALSLGSGSIITILYYCMIQQRNITLETRNPVQVQDLPGVGPWQPSAQLGEYSMRCSDENQLRQNLSRAIISFTRQIELSLTGLKAVVCFYPYRLL</sequence>
<organism evidence="1 2">
    <name type="scientific">Tuber aestivum</name>
    <name type="common">summer truffle</name>
    <dbReference type="NCBI Taxonomy" id="59557"/>
    <lineage>
        <taxon>Eukaryota</taxon>
        <taxon>Fungi</taxon>
        <taxon>Dikarya</taxon>
        <taxon>Ascomycota</taxon>
        <taxon>Pezizomycotina</taxon>
        <taxon>Pezizomycetes</taxon>
        <taxon>Pezizales</taxon>
        <taxon>Tuberaceae</taxon>
        <taxon>Tuber</taxon>
    </lineage>
</organism>
<dbReference type="EMBL" id="LN890965">
    <property type="protein sequence ID" value="CUS13902.1"/>
    <property type="molecule type" value="Genomic_DNA"/>
</dbReference>
<name>A0A292Q233_9PEZI</name>
<dbReference type="AlphaFoldDB" id="A0A292Q233"/>
<protein>
    <submittedName>
        <fullName evidence="1">Uncharacterized protein</fullName>
    </submittedName>
</protein>
<evidence type="ECO:0000313" key="2">
    <source>
        <dbReference type="Proteomes" id="UP001412239"/>
    </source>
</evidence>
<evidence type="ECO:0000313" key="1">
    <source>
        <dbReference type="EMBL" id="CUS13902.1"/>
    </source>
</evidence>
<reference evidence="1" key="1">
    <citation type="submission" date="2015-10" db="EMBL/GenBank/DDBJ databases">
        <authorList>
            <person name="Regsiter A."/>
            <person name="william w."/>
        </authorList>
    </citation>
    <scope>NUCLEOTIDE SEQUENCE</scope>
    <source>
        <strain evidence="1">Montdore</strain>
    </source>
</reference>
<dbReference type="Proteomes" id="UP001412239">
    <property type="component" value="Unassembled WGS sequence"/>
</dbReference>